<feature type="domain" description="Sigma-54 factor interaction" evidence="6">
    <location>
        <begin position="283"/>
        <end position="513"/>
    </location>
</feature>
<dbReference type="OrthoDB" id="9803970at2"/>
<dbReference type="Gene3D" id="1.10.10.60">
    <property type="entry name" value="Homeodomain-like"/>
    <property type="match status" value="1"/>
</dbReference>
<dbReference type="Pfam" id="PF00158">
    <property type="entry name" value="Sigma54_activat"/>
    <property type="match status" value="1"/>
</dbReference>
<accession>A0A1G8C5L4</accession>
<evidence type="ECO:0000313" key="7">
    <source>
        <dbReference type="EMBL" id="SDH40638.1"/>
    </source>
</evidence>
<proteinExistence type="predicted"/>
<dbReference type="EMBL" id="FNCP01000013">
    <property type="protein sequence ID" value="SDH40638.1"/>
    <property type="molecule type" value="Genomic_DNA"/>
</dbReference>
<dbReference type="InterPro" id="IPR027417">
    <property type="entry name" value="P-loop_NTPase"/>
</dbReference>
<keyword evidence="2" id="KW-0067">ATP-binding</keyword>
<dbReference type="Proteomes" id="UP000198656">
    <property type="component" value="Unassembled WGS sequence"/>
</dbReference>
<sequence>MVELMAVKDYAQQIAEAIATVVKIDIEIADHKLMRIAGTGRYQKLVGQSMDRQGYIYQEVLRTGHQFVIETPGIHPLCAPCKARGNCSEKYEVVSPINVDDKAVGAIGLICFTEAQAKLIQENQQSYLIFLTKMAETIALKLKEQEFLAGLVSANHYLNSIIDCLEEGLITVDLEGNVLHYNQSAKRLFSANLLTPRTHLKSLFSPQIVSDILRVGTNVDEVIEREVQLETKKNKAQMILRALPIDSAGGVKSIGVTLRPFDEIGRIVHRLSLQDAGYTIEDILGVSDTVQQIRERAKVVAVSQSTVLIRGESGTGKEMLARSIHNLSARQQGMFMAINCTAIPEALLESELFGYEEGAFTGARKGGKIGKFELANKGTLFLDEIGDMPLFLQAKILRVLQERQIERIGGIVPIPVDVRVIAATHRNLEEMMAKGEFREDLYYRINVIPIDIKPLRERKEDIQILCEHFINGFNQRLNKNVRFLSDRFRQRLVEYSWPGNVRELQNIIEYAMNLANDSTLTEEHLSPRLKNNQALNLEDEFNLEKVERETILRCYQMFGGGVQGKEKAAKALGIGIATLYRKLARYNIE</sequence>
<dbReference type="FunFam" id="3.40.50.300:FF:000006">
    <property type="entry name" value="DNA-binding transcriptional regulator NtrC"/>
    <property type="match status" value="1"/>
</dbReference>
<dbReference type="InterPro" id="IPR002197">
    <property type="entry name" value="HTH_Fis"/>
</dbReference>
<evidence type="ECO:0000259" key="6">
    <source>
        <dbReference type="PROSITE" id="PS50045"/>
    </source>
</evidence>
<dbReference type="Gene3D" id="3.40.50.300">
    <property type="entry name" value="P-loop containing nucleotide triphosphate hydrolases"/>
    <property type="match status" value="1"/>
</dbReference>
<dbReference type="InterPro" id="IPR029016">
    <property type="entry name" value="GAF-like_dom_sf"/>
</dbReference>
<dbReference type="AlphaFoldDB" id="A0A1G8C5L4"/>
<evidence type="ECO:0000256" key="5">
    <source>
        <dbReference type="ARBA" id="ARBA00023163"/>
    </source>
</evidence>
<protein>
    <submittedName>
        <fullName evidence="7">Transcriptional regulator containing PAS, AAA-type ATPase, and DNA-binding Fis domains</fullName>
    </submittedName>
</protein>
<dbReference type="Pfam" id="PF25601">
    <property type="entry name" value="AAA_lid_14"/>
    <property type="match status" value="1"/>
</dbReference>
<evidence type="ECO:0000256" key="3">
    <source>
        <dbReference type="ARBA" id="ARBA00023015"/>
    </source>
</evidence>
<dbReference type="SMART" id="SM00382">
    <property type="entry name" value="AAA"/>
    <property type="match status" value="1"/>
</dbReference>
<dbReference type="GO" id="GO:0005524">
    <property type="term" value="F:ATP binding"/>
    <property type="evidence" value="ECO:0007669"/>
    <property type="project" value="UniProtKB-KW"/>
</dbReference>
<dbReference type="Gene3D" id="1.10.8.60">
    <property type="match status" value="1"/>
</dbReference>
<dbReference type="Pfam" id="PF02954">
    <property type="entry name" value="HTH_8"/>
    <property type="match status" value="1"/>
</dbReference>
<dbReference type="InterPro" id="IPR009057">
    <property type="entry name" value="Homeodomain-like_sf"/>
</dbReference>
<evidence type="ECO:0000313" key="8">
    <source>
        <dbReference type="Proteomes" id="UP000198656"/>
    </source>
</evidence>
<dbReference type="InterPro" id="IPR025943">
    <property type="entry name" value="Sigma_54_int_dom_ATP-bd_2"/>
</dbReference>
<name>A0A1G8C5L4_9FIRM</name>
<dbReference type="PANTHER" id="PTHR32071:SF57">
    <property type="entry name" value="C4-DICARBOXYLATE TRANSPORT TRANSCRIPTIONAL REGULATORY PROTEIN DCTD"/>
    <property type="match status" value="1"/>
</dbReference>
<dbReference type="PROSITE" id="PS00675">
    <property type="entry name" value="SIGMA54_INTERACT_1"/>
    <property type="match status" value="1"/>
</dbReference>
<dbReference type="CDD" id="cd00009">
    <property type="entry name" value="AAA"/>
    <property type="match status" value="1"/>
</dbReference>
<keyword evidence="3" id="KW-0805">Transcription regulation</keyword>
<keyword evidence="4 7" id="KW-0238">DNA-binding</keyword>
<dbReference type="PANTHER" id="PTHR32071">
    <property type="entry name" value="TRANSCRIPTIONAL REGULATORY PROTEIN"/>
    <property type="match status" value="1"/>
</dbReference>
<dbReference type="InterPro" id="IPR002078">
    <property type="entry name" value="Sigma_54_int"/>
</dbReference>
<keyword evidence="8" id="KW-1185">Reference proteome</keyword>
<gene>
    <name evidence="7" type="ORF">SAMN05443529_1138</name>
</gene>
<dbReference type="InterPro" id="IPR025944">
    <property type="entry name" value="Sigma_54_int_dom_CS"/>
</dbReference>
<dbReference type="PROSITE" id="PS50045">
    <property type="entry name" value="SIGMA54_INTERACT_4"/>
    <property type="match status" value="1"/>
</dbReference>
<dbReference type="InterPro" id="IPR058031">
    <property type="entry name" value="AAA_lid_NorR"/>
</dbReference>
<dbReference type="GO" id="GO:0006355">
    <property type="term" value="P:regulation of DNA-templated transcription"/>
    <property type="evidence" value="ECO:0007669"/>
    <property type="project" value="InterPro"/>
</dbReference>
<dbReference type="Gene3D" id="3.30.450.20">
    <property type="entry name" value="PAS domain"/>
    <property type="match status" value="1"/>
</dbReference>
<dbReference type="InterPro" id="IPR025662">
    <property type="entry name" value="Sigma_54_int_dom_ATP-bd_1"/>
</dbReference>
<evidence type="ECO:0000256" key="4">
    <source>
        <dbReference type="ARBA" id="ARBA00023125"/>
    </source>
</evidence>
<reference evidence="8" key="1">
    <citation type="submission" date="2016-10" db="EMBL/GenBank/DDBJ databases">
        <authorList>
            <person name="Varghese N."/>
            <person name="Submissions S."/>
        </authorList>
    </citation>
    <scope>NUCLEOTIDE SEQUENCE [LARGE SCALE GENOMIC DNA]</scope>
    <source>
        <strain evidence="8">DSM 8344</strain>
    </source>
</reference>
<dbReference type="PROSITE" id="PS00676">
    <property type="entry name" value="SIGMA54_INTERACT_2"/>
    <property type="match status" value="1"/>
</dbReference>
<dbReference type="SUPFAM" id="SSF52540">
    <property type="entry name" value="P-loop containing nucleoside triphosphate hydrolases"/>
    <property type="match status" value="1"/>
</dbReference>
<evidence type="ECO:0000256" key="2">
    <source>
        <dbReference type="ARBA" id="ARBA00022840"/>
    </source>
</evidence>
<dbReference type="Gene3D" id="3.30.450.40">
    <property type="match status" value="1"/>
</dbReference>
<dbReference type="PROSITE" id="PS00688">
    <property type="entry name" value="SIGMA54_INTERACT_3"/>
    <property type="match status" value="1"/>
</dbReference>
<evidence type="ECO:0000256" key="1">
    <source>
        <dbReference type="ARBA" id="ARBA00022741"/>
    </source>
</evidence>
<dbReference type="SUPFAM" id="SSF46689">
    <property type="entry name" value="Homeodomain-like"/>
    <property type="match status" value="1"/>
</dbReference>
<organism evidence="7 8">
    <name type="scientific">Desulfosporosinus hippei DSM 8344</name>
    <dbReference type="NCBI Taxonomy" id="1121419"/>
    <lineage>
        <taxon>Bacteria</taxon>
        <taxon>Bacillati</taxon>
        <taxon>Bacillota</taxon>
        <taxon>Clostridia</taxon>
        <taxon>Eubacteriales</taxon>
        <taxon>Desulfitobacteriaceae</taxon>
        <taxon>Desulfosporosinus</taxon>
    </lineage>
</organism>
<dbReference type="GO" id="GO:0043565">
    <property type="term" value="F:sequence-specific DNA binding"/>
    <property type="evidence" value="ECO:0007669"/>
    <property type="project" value="InterPro"/>
</dbReference>
<dbReference type="RefSeq" id="WP_092333581.1">
    <property type="nucleotide sequence ID" value="NZ_FNCP01000013.1"/>
</dbReference>
<dbReference type="STRING" id="1121419.SAMN05443529_1138"/>
<dbReference type="InterPro" id="IPR003593">
    <property type="entry name" value="AAA+_ATPase"/>
</dbReference>
<keyword evidence="5" id="KW-0804">Transcription</keyword>
<keyword evidence="1" id="KW-0547">Nucleotide-binding</keyword>